<reference evidence="2 3" key="1">
    <citation type="journal article" date="2019" name="Int. J. Syst. Evol. Microbiol.">
        <title>The Global Catalogue of Microorganisms (GCM) 10K type strain sequencing project: providing services to taxonomists for standard genome sequencing and annotation.</title>
        <authorList>
            <consortium name="The Broad Institute Genomics Platform"/>
            <consortium name="The Broad Institute Genome Sequencing Center for Infectious Disease"/>
            <person name="Wu L."/>
            <person name="Ma J."/>
        </authorList>
    </citation>
    <scope>NUCLEOTIDE SEQUENCE [LARGE SCALE GENOMIC DNA]</scope>
    <source>
        <strain evidence="2 3">JCM 13476</strain>
    </source>
</reference>
<dbReference type="Proteomes" id="UP001500791">
    <property type="component" value="Unassembled WGS sequence"/>
</dbReference>
<evidence type="ECO:0000313" key="2">
    <source>
        <dbReference type="EMBL" id="GAA0379873.1"/>
    </source>
</evidence>
<proteinExistence type="predicted"/>
<keyword evidence="1" id="KW-0472">Membrane</keyword>
<protein>
    <recommendedName>
        <fullName evidence="4">PH domain-containing protein</fullName>
    </recommendedName>
</protein>
<keyword evidence="3" id="KW-1185">Reference proteome</keyword>
<organism evidence="2 3">
    <name type="scientific">Brevundimonas terrae</name>
    <dbReference type="NCBI Taxonomy" id="363631"/>
    <lineage>
        <taxon>Bacteria</taxon>
        <taxon>Pseudomonadati</taxon>
        <taxon>Pseudomonadota</taxon>
        <taxon>Alphaproteobacteria</taxon>
        <taxon>Caulobacterales</taxon>
        <taxon>Caulobacteraceae</taxon>
        <taxon>Brevundimonas</taxon>
    </lineage>
</organism>
<comment type="caution">
    <text evidence="2">The sequence shown here is derived from an EMBL/GenBank/DDBJ whole genome shotgun (WGS) entry which is preliminary data.</text>
</comment>
<accession>A0ABN0Y1D2</accession>
<feature type="transmembrane region" description="Helical" evidence="1">
    <location>
        <begin position="48"/>
        <end position="67"/>
    </location>
</feature>
<feature type="transmembrane region" description="Helical" evidence="1">
    <location>
        <begin position="18"/>
        <end position="36"/>
    </location>
</feature>
<gene>
    <name evidence="2" type="ORF">GCM10009093_03580</name>
</gene>
<evidence type="ECO:0000313" key="3">
    <source>
        <dbReference type="Proteomes" id="UP001500791"/>
    </source>
</evidence>
<name>A0ABN0Y1D2_9CAUL</name>
<dbReference type="RefSeq" id="WP_167176013.1">
    <property type="nucleotide sequence ID" value="NZ_BAAAEJ010000003.1"/>
</dbReference>
<evidence type="ECO:0000256" key="1">
    <source>
        <dbReference type="SAM" id="Phobius"/>
    </source>
</evidence>
<keyword evidence="1" id="KW-1133">Transmembrane helix</keyword>
<sequence>MTAQTSSLRVFRAKRPNIIRSAVSLLMLAFASMMFLEADSLMLRGLSWASIVFTLVVIVRLTIRFIAARDVTVTEKGFWLGRGNFIGWDKVLRFGTIDMKRQSFVVFTLVTPPERSGMDRMRLRGLPADIAGYLPATIDASVSELLDYMNRTKRHYS</sequence>
<evidence type="ECO:0008006" key="4">
    <source>
        <dbReference type="Google" id="ProtNLM"/>
    </source>
</evidence>
<dbReference type="EMBL" id="BAAAEJ010000003">
    <property type="protein sequence ID" value="GAA0379873.1"/>
    <property type="molecule type" value="Genomic_DNA"/>
</dbReference>
<keyword evidence="1" id="KW-0812">Transmembrane</keyword>